<evidence type="ECO:0000313" key="1">
    <source>
        <dbReference type="EMBL" id="SPP99542.1"/>
    </source>
</evidence>
<evidence type="ECO:0000313" key="2">
    <source>
        <dbReference type="Proteomes" id="UP000245125"/>
    </source>
</evidence>
<dbReference type="Proteomes" id="UP000245125">
    <property type="component" value="Unassembled WGS sequence"/>
</dbReference>
<reference evidence="2" key="1">
    <citation type="submission" date="2018-03" db="EMBL/GenBank/DDBJ databases">
        <authorList>
            <person name="Zecchin S."/>
        </authorList>
    </citation>
    <scope>NUCLEOTIDE SEQUENCE [LARGE SCALE GENOMIC DNA]</scope>
</reference>
<dbReference type="OrthoDB" id="8156917at2"/>
<dbReference type="EMBL" id="OUUY01000001">
    <property type="protein sequence ID" value="SPP99542.1"/>
    <property type="molecule type" value="Genomic_DNA"/>
</dbReference>
<dbReference type="AlphaFoldDB" id="A0A2U3QDN5"/>
<proteinExistence type="predicted"/>
<accession>A0A2U3QDN5</accession>
<sequence length="344" mass="38221">MEAALLAPSGDNCQPWKVIMREQQLTLLNVPERDTSLYNFGQRTSLIAHGAFLENAMIASSALGYSANLEPFPDESNPNLVARVSFERSEKSDVSLYPYIPLRTTNRKPYNSKPLTVDQEAALEDTTSFFGFGGVKLLKGDGKKDVARIIGLNDRLVFEISQLHSFLFNHIRWTEEEAQRTGNGLYVGTLEISPFQRPGLRLLGRWPIARALNSIGISRIIGEKAKRLALSASAIGIVTMPGDKKIDFLNGGRIVQRVWLESTKMGLSFQPMTGLVYLMQRVSAGDSEGLSESHIGMIRNAEQGLRTAYALNKETIIMLFRVGYCAPPMARSLRLPMENIVQEV</sequence>
<name>A0A2U3QDN5_9BACT</name>
<dbReference type="InterPro" id="IPR000415">
    <property type="entry name" value="Nitroreductase-like"/>
</dbReference>
<dbReference type="Gene3D" id="3.40.109.10">
    <property type="entry name" value="NADH Oxidase"/>
    <property type="match status" value="1"/>
</dbReference>
<protein>
    <submittedName>
        <fullName evidence="1">Putative Flavin-dependent oxidoreductase</fullName>
    </submittedName>
</protein>
<dbReference type="SUPFAM" id="SSF55469">
    <property type="entry name" value="FMN-dependent nitroreductase-like"/>
    <property type="match status" value="1"/>
</dbReference>
<dbReference type="GO" id="GO:0016491">
    <property type="term" value="F:oxidoreductase activity"/>
    <property type="evidence" value="ECO:0007669"/>
    <property type="project" value="InterPro"/>
</dbReference>
<gene>
    <name evidence="1" type="ORF">NBG4_10076</name>
</gene>
<organism evidence="1 2">
    <name type="scientific">Candidatus Sulfobium mesophilum</name>
    <dbReference type="NCBI Taxonomy" id="2016548"/>
    <lineage>
        <taxon>Bacteria</taxon>
        <taxon>Pseudomonadati</taxon>
        <taxon>Nitrospirota</taxon>
        <taxon>Nitrospiria</taxon>
        <taxon>Nitrospirales</taxon>
        <taxon>Nitrospiraceae</taxon>
        <taxon>Candidatus Sulfobium</taxon>
    </lineage>
</organism>
<keyword evidence="2" id="KW-1185">Reference proteome</keyword>